<dbReference type="Gene3D" id="2.70.98.10">
    <property type="match status" value="1"/>
</dbReference>
<feature type="chain" id="PRO_5046457068" description="Beta-galactosidase" evidence="9">
    <location>
        <begin position="26"/>
        <end position="1463"/>
    </location>
</feature>
<accession>A0ABP3QIH9</accession>
<keyword evidence="6 8" id="KW-0326">Glycosidase</keyword>
<dbReference type="RefSeq" id="WP_343809908.1">
    <property type="nucleotide sequence ID" value="NZ_BAAADS010000001.1"/>
</dbReference>
<dbReference type="InterPro" id="IPR023232">
    <property type="entry name" value="Glyco_hydro_2_AS"/>
</dbReference>
<feature type="domain" description="Beta galactosidase small chain/" evidence="11">
    <location>
        <begin position="772"/>
        <end position="1043"/>
    </location>
</feature>
<evidence type="ECO:0000256" key="5">
    <source>
        <dbReference type="ARBA" id="ARBA00022801"/>
    </source>
</evidence>
<keyword evidence="13" id="KW-1185">Reference proteome</keyword>
<dbReference type="PANTHER" id="PTHR46323:SF2">
    <property type="entry name" value="BETA-GALACTOSIDASE"/>
    <property type="match status" value="1"/>
</dbReference>
<feature type="domain" description="Glycosyl hydrolase family 98 putative carbohydrate-binding module" evidence="10">
    <location>
        <begin position="1143"/>
        <end position="1287"/>
    </location>
</feature>
<dbReference type="Pfam" id="PF00703">
    <property type="entry name" value="Glyco_hydro_2"/>
    <property type="match status" value="1"/>
</dbReference>
<dbReference type="InterPro" id="IPR023230">
    <property type="entry name" value="Glyco_hydro_2_CS"/>
</dbReference>
<evidence type="ECO:0000256" key="7">
    <source>
        <dbReference type="ARBA" id="ARBA00032230"/>
    </source>
</evidence>
<dbReference type="InterPro" id="IPR014718">
    <property type="entry name" value="GH-type_carb-bd"/>
</dbReference>
<proteinExistence type="inferred from homology"/>
<dbReference type="InterPro" id="IPR008979">
    <property type="entry name" value="Galactose-bd-like_sf"/>
</dbReference>
<dbReference type="Gene3D" id="2.60.40.10">
    <property type="entry name" value="Immunoglobulins"/>
    <property type="match status" value="2"/>
</dbReference>
<evidence type="ECO:0000256" key="8">
    <source>
        <dbReference type="RuleBase" id="RU361154"/>
    </source>
</evidence>
<dbReference type="InterPro" id="IPR006102">
    <property type="entry name" value="Ig-like_GH2"/>
</dbReference>
<dbReference type="InterPro" id="IPR054470">
    <property type="entry name" value="FIMAH_dom"/>
</dbReference>
<comment type="catalytic activity">
    <reaction evidence="1 8">
        <text>Hydrolysis of terminal non-reducing beta-D-galactose residues in beta-D-galactosides.</text>
        <dbReference type="EC" id="3.2.1.23"/>
    </reaction>
</comment>
<dbReference type="InterPro" id="IPR032312">
    <property type="entry name" value="LacZ_4"/>
</dbReference>
<evidence type="ECO:0000256" key="4">
    <source>
        <dbReference type="ARBA" id="ARBA00013303"/>
    </source>
</evidence>
<dbReference type="InterPro" id="IPR017853">
    <property type="entry name" value="GH"/>
</dbReference>
<keyword evidence="5 8" id="KW-0378">Hydrolase</keyword>
<dbReference type="InterPro" id="IPR038637">
    <property type="entry name" value="NPCBM_sf"/>
</dbReference>
<dbReference type="Pfam" id="PF02836">
    <property type="entry name" value="Glyco_hydro_2_C"/>
    <property type="match status" value="1"/>
</dbReference>
<dbReference type="Pfam" id="PF22888">
    <property type="entry name" value="FIMAH"/>
    <property type="match status" value="1"/>
</dbReference>
<dbReference type="Proteomes" id="UP001500866">
    <property type="component" value="Unassembled WGS sequence"/>
</dbReference>
<dbReference type="InterPro" id="IPR004199">
    <property type="entry name" value="B-gal_small/dom_5"/>
</dbReference>
<dbReference type="SUPFAM" id="SSF51445">
    <property type="entry name" value="(Trans)glycosidases"/>
    <property type="match status" value="1"/>
</dbReference>
<dbReference type="SMART" id="SM01038">
    <property type="entry name" value="Bgal_small_N"/>
    <property type="match status" value="1"/>
</dbReference>
<dbReference type="InterPro" id="IPR006101">
    <property type="entry name" value="Glyco_hydro_2"/>
</dbReference>
<dbReference type="Gene3D" id="3.20.20.80">
    <property type="entry name" value="Glycosidases"/>
    <property type="match status" value="1"/>
</dbReference>
<dbReference type="SUPFAM" id="SSF49785">
    <property type="entry name" value="Galactose-binding domain-like"/>
    <property type="match status" value="2"/>
</dbReference>
<dbReference type="InterPro" id="IPR013222">
    <property type="entry name" value="Glyco_hyd_98_carb-bd"/>
</dbReference>
<dbReference type="Pfam" id="PF02837">
    <property type="entry name" value="Glyco_hydro_2_N"/>
    <property type="match status" value="1"/>
</dbReference>
<feature type="signal peptide" evidence="9">
    <location>
        <begin position="1"/>
        <end position="25"/>
    </location>
</feature>
<dbReference type="InterPro" id="IPR036156">
    <property type="entry name" value="Beta-gal/glucu_dom_sf"/>
</dbReference>
<dbReference type="PROSITE" id="PS00719">
    <property type="entry name" value="GLYCOSYL_HYDROL_F2_1"/>
    <property type="match status" value="1"/>
</dbReference>
<dbReference type="InterPro" id="IPR050347">
    <property type="entry name" value="Bact_Beta-galactosidase"/>
</dbReference>
<evidence type="ECO:0000256" key="2">
    <source>
        <dbReference type="ARBA" id="ARBA00007401"/>
    </source>
</evidence>
<reference evidence="13" key="1">
    <citation type="journal article" date="2019" name="Int. J. Syst. Evol. Microbiol.">
        <title>The Global Catalogue of Microorganisms (GCM) 10K type strain sequencing project: providing services to taxonomists for standard genome sequencing and annotation.</title>
        <authorList>
            <consortium name="The Broad Institute Genomics Platform"/>
            <consortium name="The Broad Institute Genome Sequencing Center for Infectious Disease"/>
            <person name="Wu L."/>
            <person name="Ma J."/>
        </authorList>
    </citation>
    <scope>NUCLEOTIDE SEQUENCE [LARGE SCALE GENOMIC DNA]</scope>
    <source>
        <strain evidence="13">JCM 15395</strain>
    </source>
</reference>
<dbReference type="EMBL" id="BAAADS010000001">
    <property type="protein sequence ID" value="GAA0591589.1"/>
    <property type="molecule type" value="Genomic_DNA"/>
</dbReference>
<dbReference type="SUPFAM" id="SSF74650">
    <property type="entry name" value="Galactose mutarotase-like"/>
    <property type="match status" value="1"/>
</dbReference>
<evidence type="ECO:0000259" key="11">
    <source>
        <dbReference type="SMART" id="SM01038"/>
    </source>
</evidence>
<dbReference type="Pfam" id="PF02929">
    <property type="entry name" value="Bgal_small_N"/>
    <property type="match status" value="1"/>
</dbReference>
<dbReference type="Pfam" id="PF08305">
    <property type="entry name" value="NPCBM"/>
    <property type="match status" value="1"/>
</dbReference>
<comment type="similarity">
    <text evidence="2 8">Belongs to the glycosyl hydrolase 2 family.</text>
</comment>
<evidence type="ECO:0000256" key="9">
    <source>
        <dbReference type="SAM" id="SignalP"/>
    </source>
</evidence>
<dbReference type="PROSITE" id="PS00608">
    <property type="entry name" value="GLYCOSYL_HYDROL_F2_2"/>
    <property type="match status" value="1"/>
</dbReference>
<dbReference type="EC" id="3.2.1.23" evidence="3 8"/>
<dbReference type="Pfam" id="PF16353">
    <property type="entry name" value="LacZ_4"/>
    <property type="match status" value="1"/>
</dbReference>
<dbReference type="SUPFAM" id="SSF49303">
    <property type="entry name" value="beta-Galactosidase/glucuronidase domain"/>
    <property type="match status" value="2"/>
</dbReference>
<evidence type="ECO:0000256" key="6">
    <source>
        <dbReference type="ARBA" id="ARBA00023295"/>
    </source>
</evidence>
<dbReference type="SMART" id="SM00776">
    <property type="entry name" value="NPCBM"/>
    <property type="match status" value="1"/>
</dbReference>
<dbReference type="PRINTS" id="PR00132">
    <property type="entry name" value="GLHYDRLASE2"/>
</dbReference>
<dbReference type="InterPro" id="IPR013783">
    <property type="entry name" value="Ig-like_fold"/>
</dbReference>
<evidence type="ECO:0000256" key="3">
    <source>
        <dbReference type="ARBA" id="ARBA00012756"/>
    </source>
</evidence>
<gene>
    <name evidence="12" type="ORF">GCM10009001_04630</name>
</gene>
<protein>
    <recommendedName>
        <fullName evidence="4 8">Beta-galactosidase</fullName>
        <ecNumber evidence="3 8">3.2.1.23</ecNumber>
    </recommendedName>
    <alternativeName>
        <fullName evidence="7 8">Lactase</fullName>
    </alternativeName>
</protein>
<evidence type="ECO:0000259" key="10">
    <source>
        <dbReference type="SMART" id="SM00776"/>
    </source>
</evidence>
<name>A0ABP3QIH9_9BACI</name>
<organism evidence="12 13">
    <name type="scientific">Virgibacillus siamensis</name>
    <dbReference type="NCBI Taxonomy" id="480071"/>
    <lineage>
        <taxon>Bacteria</taxon>
        <taxon>Bacillati</taxon>
        <taxon>Bacillota</taxon>
        <taxon>Bacilli</taxon>
        <taxon>Bacillales</taxon>
        <taxon>Bacillaceae</taxon>
        <taxon>Virgibacillus</taxon>
    </lineage>
</organism>
<dbReference type="InterPro" id="IPR006103">
    <property type="entry name" value="Glyco_hydro_2_cat"/>
</dbReference>
<keyword evidence="9" id="KW-0732">Signal</keyword>
<dbReference type="InterPro" id="IPR011013">
    <property type="entry name" value="Gal_mutarotase_sf_dom"/>
</dbReference>
<dbReference type="PANTHER" id="PTHR46323">
    <property type="entry name" value="BETA-GALACTOSIDASE"/>
    <property type="match status" value="1"/>
</dbReference>
<dbReference type="Gene3D" id="2.60.120.1060">
    <property type="entry name" value="NPCBM/NEW2 domain"/>
    <property type="match status" value="1"/>
</dbReference>
<sequence>MKRWLLLPAVLVVFALGYFASQSLAAAQGKEGYPEWNNNPETFQVNREPAHAAIMPYKDVESALKDNQIESEFYQSLNGKWKFHFSENPAQRPKNFYKEDYDVSDWDKIKVPSSWQLEGYDYPIYTNVTYPWTGYEMPEPPKAPTIYNPVGSYKKEFTVPDNWDKQPVYVSFQGVESAFYVWVNGEKVGYSEDSFTPAEFDISEYIKRGETNTISVEVYRWSDGSWLEDQDMVRLSGIFRDVYLYSTPNVHMRDLFVKTNLDEAYEDSTLAVSVDLTKHDKNKAGSKKVEMQLYNVDDEKMLDQPIEAEVDFNDETKLTINKERLIENPKKWSAEHPNLYTLVLALKDQNGKIIETTSTNVGFREIKMVDNQMTINGKPITFKGVNRHEMDPVDGRTVSRERMIQDIKLMKKHNINAVRTSHYPNQTEWYDLADKYGLYIIDEANLESHGRRGELPKSDPQWLPASLDRMRSMVERDKNHPSIVIWSLGNEAGTGSTFKHMAELTRNLDPTRIVHYAGDDRWGDVRGVMYPDVSFVESYGKSGNPQPLLLIEYAHAMGNSVGNLYQYWDVIDKYKNLQGGFIWDWVNQTLRWPIPGEEEGFYQAYGGDWGDVPNDDNFMANGLVSSDRTPQPEIKEVKKVYQNVEMQAVDLKNGVVELKNEFLFTNLNAYDAKWELKKDDKVIQEGKIEGLNVKPLSTKEITLPIEKPVLEAGSEYFLDVSFTLKEDTRWASEGHEIAYEQFNMEYDVPAQAPKKISDMPEIAVENNDSSIAVDGKDFKLTFNKAKGTIATFEYKNTDLIKTGPEPDYWRAPNDSDKGNGMPARTETWKNAGKNRNVDDVEVVKYGSNAIRINVTGTLPTTNKSDYKTSYIVYGTGEVVVNSTLDPGNGLSEIPAVGMEMTLPGEFEQMDWFGRGPESNYWDRKTGYPVGVYSSTVTDNFYPYVEPQETGNKTDVRWVTFTNEDGIGLMATGLPLLEVGALHYTEEDLGSSAHPYQLEQQEEIFVNLNYHQMGLGGDNSWGKRPHPEFTMQADQKYSYSFRLRPISKEDSPMKLSKRVVTDELVKDITINGESLAAFNANRTDYTLRYLKGTMEDVPEVNVKTISDDVNVEMDAAEKLPGKTVITAASDDGLVTAKYVIHFELADQLYLSDLDWESATAGWGMIHRDRSIEGNPITLMGDNGPVTYDKGIGTHANSEIVYDIAGKGYDTFEAVIGLDREANQTGSVKFQVWADGEKLFESGVMQRETPAQSIKVDIRGKSQLKLVVTDAGNGNGNDHADWAGAKFTADTDGPVVTTLLNGNNLKDETTVSDSDTLAFTWEAKDENSGLKTTSATFNGKRYEEGTNLDMAGKPGTYKFVVTAEDKAGNVTEKTFMIHVTTSAADMMKLVKRYDEEGEIPDDKTVHALNLQLITINRFEEKEMSDKVVKHLNGFTTLLEQVKGSISDEVYQALKADADYLLEKWK</sequence>
<dbReference type="Gene3D" id="2.60.120.260">
    <property type="entry name" value="Galactose-binding domain-like"/>
    <property type="match status" value="1"/>
</dbReference>
<dbReference type="InterPro" id="IPR006104">
    <property type="entry name" value="Glyco_hydro_2_N"/>
</dbReference>
<evidence type="ECO:0000313" key="13">
    <source>
        <dbReference type="Proteomes" id="UP001500866"/>
    </source>
</evidence>
<evidence type="ECO:0000313" key="12">
    <source>
        <dbReference type="EMBL" id="GAA0591589.1"/>
    </source>
</evidence>
<comment type="caution">
    <text evidence="12">The sequence shown here is derived from an EMBL/GenBank/DDBJ whole genome shotgun (WGS) entry which is preliminary data.</text>
</comment>
<evidence type="ECO:0000256" key="1">
    <source>
        <dbReference type="ARBA" id="ARBA00001412"/>
    </source>
</evidence>